<keyword evidence="1" id="KW-0812">Transmembrane</keyword>
<proteinExistence type="predicted"/>
<keyword evidence="1" id="KW-1133">Transmembrane helix</keyword>
<accession>A0A4Q7WMI5</accession>
<dbReference type="InterPro" id="IPR009200">
    <property type="entry name" value="DUF1269_membrane"/>
</dbReference>
<gene>
    <name evidence="2" type="ORF">EV645_6400</name>
</gene>
<dbReference type="EMBL" id="SHKR01000015">
    <property type="protein sequence ID" value="RZU11240.1"/>
    <property type="molecule type" value="Genomic_DNA"/>
</dbReference>
<name>A0A4Q7WMI5_9ACTN</name>
<evidence type="ECO:0000256" key="1">
    <source>
        <dbReference type="SAM" id="Phobius"/>
    </source>
</evidence>
<keyword evidence="1" id="KW-0472">Membrane</keyword>
<dbReference type="Pfam" id="PF06897">
    <property type="entry name" value="DUF1269"/>
    <property type="match status" value="1"/>
</dbReference>
<evidence type="ECO:0000313" key="2">
    <source>
        <dbReference type="EMBL" id="RZU11240.1"/>
    </source>
</evidence>
<dbReference type="OrthoDB" id="3826286at2"/>
<dbReference type="AlphaFoldDB" id="A0A4Q7WMI5"/>
<sequence>MGSDSKAPVDLYIAAYPDAGAAQGDWDAIKQAASDDVIKVDGLVLVSRDSDGKIHVDDDFHTARKGAMWGAVGGAVVGLIFPPSLLAGAAIGAGAGLGIGGLKSHREKKAIKADVEDALPVDSSGIVALFEETWVTDVDKALSHAAKLTKHEVDADSAAEVKKAAE</sequence>
<keyword evidence="3" id="KW-1185">Reference proteome</keyword>
<comment type="caution">
    <text evidence="2">The sequence shown here is derived from an EMBL/GenBank/DDBJ whole genome shotgun (WGS) entry which is preliminary data.</text>
</comment>
<feature type="transmembrane region" description="Helical" evidence="1">
    <location>
        <begin position="69"/>
        <end position="102"/>
    </location>
</feature>
<organism evidence="2 3">
    <name type="scientific">Kribbella rubisoli</name>
    <dbReference type="NCBI Taxonomy" id="3075929"/>
    <lineage>
        <taxon>Bacteria</taxon>
        <taxon>Bacillati</taxon>
        <taxon>Actinomycetota</taxon>
        <taxon>Actinomycetes</taxon>
        <taxon>Propionibacteriales</taxon>
        <taxon>Kribbellaceae</taxon>
        <taxon>Kribbella</taxon>
    </lineage>
</organism>
<reference evidence="2 3" key="1">
    <citation type="journal article" date="2015" name="Stand. Genomic Sci.">
        <title>Genomic Encyclopedia of Bacterial and Archaeal Type Strains, Phase III: the genomes of soil and plant-associated and newly described type strains.</title>
        <authorList>
            <person name="Whitman W.B."/>
            <person name="Woyke T."/>
            <person name="Klenk H.P."/>
            <person name="Zhou Y."/>
            <person name="Lilburn T.G."/>
            <person name="Beck B.J."/>
            <person name="De Vos P."/>
            <person name="Vandamme P."/>
            <person name="Eisen J.A."/>
            <person name="Garrity G."/>
            <person name="Hugenholtz P."/>
            <person name="Kyrpides N.C."/>
        </authorList>
    </citation>
    <scope>NUCLEOTIDE SEQUENCE [LARGE SCALE GENOMIC DNA]</scope>
    <source>
        <strain evidence="2 3">VKM Ac-2540</strain>
    </source>
</reference>
<dbReference type="Proteomes" id="UP000292027">
    <property type="component" value="Unassembled WGS sequence"/>
</dbReference>
<dbReference type="RefSeq" id="WP_130447705.1">
    <property type="nucleotide sequence ID" value="NZ_SHKR01000015.1"/>
</dbReference>
<evidence type="ECO:0000313" key="3">
    <source>
        <dbReference type="Proteomes" id="UP000292027"/>
    </source>
</evidence>
<protein>
    <submittedName>
        <fullName evidence="2">Membrane protein</fullName>
    </submittedName>
</protein>